<dbReference type="PANTHER" id="PTHR14239">
    <property type="entry name" value="DUDULIN-RELATED"/>
    <property type="match status" value="1"/>
</dbReference>
<dbReference type="InterPro" id="IPR028939">
    <property type="entry name" value="P5C_Rdtase_cat_N"/>
</dbReference>
<dbReference type="Gene3D" id="3.40.50.720">
    <property type="entry name" value="NAD(P)-binding Rossmann-like Domain"/>
    <property type="match status" value="1"/>
</dbReference>
<keyword evidence="1" id="KW-0560">Oxidoreductase</keyword>
<proteinExistence type="predicted"/>
<dbReference type="SUPFAM" id="SSF51735">
    <property type="entry name" value="NAD(P)-binding Rossmann-fold domains"/>
    <property type="match status" value="1"/>
</dbReference>
<name>A0ABP9AJT0_9PSEU</name>
<reference evidence="4" key="1">
    <citation type="journal article" date="2019" name="Int. J. Syst. Evol. Microbiol.">
        <title>The Global Catalogue of Microorganisms (GCM) 10K type strain sequencing project: providing services to taxonomists for standard genome sequencing and annotation.</title>
        <authorList>
            <consortium name="The Broad Institute Genomics Platform"/>
            <consortium name="The Broad Institute Genome Sequencing Center for Infectious Disease"/>
            <person name="Wu L."/>
            <person name="Ma J."/>
        </authorList>
    </citation>
    <scope>NUCLEOTIDE SEQUENCE [LARGE SCALE GENOMIC DNA]</scope>
    <source>
        <strain evidence="4">JCM 17979</strain>
    </source>
</reference>
<evidence type="ECO:0000313" key="4">
    <source>
        <dbReference type="Proteomes" id="UP001500928"/>
    </source>
</evidence>
<dbReference type="Proteomes" id="UP001500928">
    <property type="component" value="Unassembled WGS sequence"/>
</dbReference>
<evidence type="ECO:0000256" key="1">
    <source>
        <dbReference type="ARBA" id="ARBA00023002"/>
    </source>
</evidence>
<keyword evidence="4" id="KW-1185">Reference proteome</keyword>
<dbReference type="EMBL" id="BAABHO010000009">
    <property type="protein sequence ID" value="GAA4782491.1"/>
    <property type="molecule type" value="Genomic_DNA"/>
</dbReference>
<comment type="caution">
    <text evidence="3">The sequence shown here is derived from an EMBL/GenBank/DDBJ whole genome shotgun (WGS) entry which is preliminary data.</text>
</comment>
<dbReference type="RefSeq" id="WP_345412501.1">
    <property type="nucleotide sequence ID" value="NZ_BAABHO010000009.1"/>
</dbReference>
<dbReference type="Pfam" id="PF03807">
    <property type="entry name" value="F420_oxidored"/>
    <property type="match status" value="1"/>
</dbReference>
<gene>
    <name evidence="3" type="ORF">GCM10023200_14930</name>
</gene>
<sequence>MRIAVLGTGEVGRALAGRSAEAGHDVVVGTRDPARTRERADHAAWLAAHPAIRLVANPEAGRHAEVLVNATNGAGSLAALGDARVGDLGDLVVLDVANVLDFGAGDAYPGIGAAVDHSLAEQLQAAFPTARVVKALNTMNCRVMVHPERVPGEHVAFVAGDDDAAKATVRGLLADFGWPGHRVLDLGGLTAARATEMYMPLWLTLFRTAGTADVNIAVCR</sequence>
<protein>
    <submittedName>
        <fullName evidence="3">NAD(P)-binding domain-containing protein</fullName>
    </submittedName>
</protein>
<dbReference type="InterPro" id="IPR051267">
    <property type="entry name" value="STEAP_metalloreductase"/>
</dbReference>
<dbReference type="InterPro" id="IPR036291">
    <property type="entry name" value="NAD(P)-bd_dom_sf"/>
</dbReference>
<evidence type="ECO:0000259" key="2">
    <source>
        <dbReference type="Pfam" id="PF03807"/>
    </source>
</evidence>
<evidence type="ECO:0000313" key="3">
    <source>
        <dbReference type="EMBL" id="GAA4782491.1"/>
    </source>
</evidence>
<accession>A0ABP9AJT0</accession>
<feature type="domain" description="Pyrroline-5-carboxylate reductase catalytic N-terminal" evidence="2">
    <location>
        <begin position="2"/>
        <end position="98"/>
    </location>
</feature>
<organism evidence="3 4">
    <name type="scientific">Actinomycetospora chlora</name>
    <dbReference type="NCBI Taxonomy" id="663608"/>
    <lineage>
        <taxon>Bacteria</taxon>
        <taxon>Bacillati</taxon>
        <taxon>Actinomycetota</taxon>
        <taxon>Actinomycetes</taxon>
        <taxon>Pseudonocardiales</taxon>
        <taxon>Pseudonocardiaceae</taxon>
        <taxon>Actinomycetospora</taxon>
    </lineage>
</organism>